<protein>
    <submittedName>
        <fullName evidence="1">Uncharacterized protein</fullName>
    </submittedName>
</protein>
<keyword evidence="2" id="KW-1185">Reference proteome</keyword>
<sequence length="73" mass="8244">MRFQGKYVRRSRDWVGNRWVDLKSKPEILTFLTANPCNSFESSLCSIVRSTPEEIPSILGTDVLSPSKDGLTI</sequence>
<evidence type="ECO:0000313" key="1">
    <source>
        <dbReference type="EMBL" id="KAI4343203.1"/>
    </source>
</evidence>
<reference evidence="2" key="1">
    <citation type="journal article" date="2023" name="Front. Plant Sci.">
        <title>Chromosomal-level genome assembly of Melastoma candidum provides insights into trichome evolution.</title>
        <authorList>
            <person name="Zhong Y."/>
            <person name="Wu W."/>
            <person name="Sun C."/>
            <person name="Zou P."/>
            <person name="Liu Y."/>
            <person name="Dai S."/>
            <person name="Zhou R."/>
        </authorList>
    </citation>
    <scope>NUCLEOTIDE SEQUENCE [LARGE SCALE GENOMIC DNA]</scope>
</reference>
<gene>
    <name evidence="1" type="ORF">MLD38_027733</name>
</gene>
<comment type="caution">
    <text evidence="1">The sequence shown here is derived from an EMBL/GenBank/DDBJ whole genome shotgun (WGS) entry which is preliminary data.</text>
</comment>
<evidence type="ECO:0000313" key="2">
    <source>
        <dbReference type="Proteomes" id="UP001057402"/>
    </source>
</evidence>
<dbReference type="Proteomes" id="UP001057402">
    <property type="component" value="Chromosome 7"/>
</dbReference>
<proteinExistence type="predicted"/>
<organism evidence="1 2">
    <name type="scientific">Melastoma candidum</name>
    <dbReference type="NCBI Taxonomy" id="119954"/>
    <lineage>
        <taxon>Eukaryota</taxon>
        <taxon>Viridiplantae</taxon>
        <taxon>Streptophyta</taxon>
        <taxon>Embryophyta</taxon>
        <taxon>Tracheophyta</taxon>
        <taxon>Spermatophyta</taxon>
        <taxon>Magnoliopsida</taxon>
        <taxon>eudicotyledons</taxon>
        <taxon>Gunneridae</taxon>
        <taxon>Pentapetalae</taxon>
        <taxon>rosids</taxon>
        <taxon>malvids</taxon>
        <taxon>Myrtales</taxon>
        <taxon>Melastomataceae</taxon>
        <taxon>Melastomatoideae</taxon>
        <taxon>Melastomateae</taxon>
        <taxon>Melastoma</taxon>
    </lineage>
</organism>
<dbReference type="EMBL" id="CM042886">
    <property type="protein sequence ID" value="KAI4343203.1"/>
    <property type="molecule type" value="Genomic_DNA"/>
</dbReference>
<accession>A0ACB9P3X6</accession>
<name>A0ACB9P3X6_9MYRT</name>